<evidence type="ECO:0000313" key="6">
    <source>
        <dbReference type="Proteomes" id="UP000442469"/>
    </source>
</evidence>
<protein>
    <submittedName>
        <fullName evidence="3">tRNA 2-selenouridine synthase</fullName>
    </submittedName>
    <submittedName>
        <fullName evidence="4">tRNA 2-selenouridine(34) synthase MnmH</fullName>
    </submittedName>
</protein>
<dbReference type="InterPro" id="IPR017582">
    <property type="entry name" value="SelU"/>
</dbReference>
<gene>
    <name evidence="3" type="primary">selU</name>
    <name evidence="4" type="synonym">mnmH</name>
    <name evidence="3" type="ORF">DJ90_1072</name>
    <name evidence="4" type="ORF">GNQ08_06565</name>
</gene>
<dbReference type="SMART" id="SM00450">
    <property type="entry name" value="RHOD"/>
    <property type="match status" value="1"/>
</dbReference>
<dbReference type="Pfam" id="PF00581">
    <property type="entry name" value="Rhodanese"/>
    <property type="match status" value="1"/>
</dbReference>
<dbReference type="PATRIC" id="fig|44252.3.peg.1536"/>
<organism evidence="3 5">
    <name type="scientific">Paenibacillus macerans</name>
    <name type="common">Bacillus macerans</name>
    <dbReference type="NCBI Taxonomy" id="44252"/>
    <lineage>
        <taxon>Bacteria</taxon>
        <taxon>Bacillati</taxon>
        <taxon>Bacillota</taxon>
        <taxon>Bacilli</taxon>
        <taxon>Bacillales</taxon>
        <taxon>Paenibacillaceae</taxon>
        <taxon>Paenibacillus</taxon>
    </lineage>
</organism>
<dbReference type="PANTHER" id="PTHR30401">
    <property type="entry name" value="TRNA 2-SELENOURIDINE SYNTHASE"/>
    <property type="match status" value="1"/>
</dbReference>
<evidence type="ECO:0000259" key="2">
    <source>
        <dbReference type="PROSITE" id="PS50206"/>
    </source>
</evidence>
<evidence type="ECO:0000313" key="3">
    <source>
        <dbReference type="EMBL" id="KFN10580.1"/>
    </source>
</evidence>
<dbReference type="SUPFAM" id="SSF52540">
    <property type="entry name" value="P-loop containing nucleoside triphosphate hydrolases"/>
    <property type="match status" value="1"/>
</dbReference>
<dbReference type="OrthoDB" id="9808735at2"/>
<evidence type="ECO:0000256" key="1">
    <source>
        <dbReference type="ARBA" id="ARBA00023266"/>
    </source>
</evidence>
<dbReference type="STRING" id="44252.DJ90_1072"/>
<dbReference type="GO" id="GO:0043828">
    <property type="term" value="F:tRNA 2-selenouridine synthase activity"/>
    <property type="evidence" value="ECO:0007669"/>
    <property type="project" value="InterPro"/>
</dbReference>
<dbReference type="HOGENOM" id="CLU_043456_0_0_9"/>
<dbReference type="InterPro" id="IPR058840">
    <property type="entry name" value="AAA_SelU"/>
</dbReference>
<dbReference type="EMBL" id="JMQA01000018">
    <property type="protein sequence ID" value="KFN10580.1"/>
    <property type="molecule type" value="Genomic_DNA"/>
</dbReference>
<accession>A0A090ZK24</accession>
<dbReference type="GO" id="GO:0002098">
    <property type="term" value="P:tRNA wobble uridine modification"/>
    <property type="evidence" value="ECO:0007669"/>
    <property type="project" value="InterPro"/>
</dbReference>
<keyword evidence="5" id="KW-1185">Reference proteome</keyword>
<sequence>MFQDLSLEEWVEQRQKGLSLIDVRSPSEFAQSTIPGSVNIPLFDDRERAEIGTLYKQVSAEAAKQRGLEIVSAKLPGFIRKFAEIPGRKAVFCWRGGMRSKTTATLLSLMDIHAYRLAGGYRAYRQWVVGTLENMSFAPQMIVIHGNTGSGKTLLLRTLKEKGYPVIDLEEMAGHRGSAFGQIGLKSRNQKMFDSLLVDDLLRYRDEPYVLMEAESKRIGKAVMPEFLAAKKEQGRHIRLELPLEVRVKIILEDYEPWKHPEACLESFRKIKSKIHIPVAAEIESCLTSGKYDRAVELLLAYYYDPRYAHTEDQYADAEFTVVRAASVEEAAAEVERLLPKPAPLAANKP</sequence>
<dbReference type="GeneID" id="77011814"/>
<comment type="caution">
    <text evidence="3">The sequence shown here is derived from an EMBL/GenBank/DDBJ whole genome shotgun (WGS) entry which is preliminary data.</text>
</comment>
<dbReference type="Proteomes" id="UP000442469">
    <property type="component" value="Unassembled WGS sequence"/>
</dbReference>
<dbReference type="SUPFAM" id="SSF52821">
    <property type="entry name" value="Rhodanese/Cell cycle control phosphatase"/>
    <property type="match status" value="1"/>
</dbReference>
<reference evidence="3 5" key="1">
    <citation type="submission" date="2014-04" db="EMBL/GenBank/DDBJ databases">
        <authorList>
            <person name="Bishop-Lilly K.A."/>
            <person name="Broomall S.M."/>
            <person name="Chain P.S."/>
            <person name="Chertkov O."/>
            <person name="Coyne S.R."/>
            <person name="Daligault H.E."/>
            <person name="Davenport K.W."/>
            <person name="Erkkila T."/>
            <person name="Frey K.G."/>
            <person name="Gibbons H.S."/>
            <person name="Gu W."/>
            <person name="Jaissle J."/>
            <person name="Johnson S.L."/>
            <person name="Koroleva G.I."/>
            <person name="Ladner J.T."/>
            <person name="Lo C.-C."/>
            <person name="Minogue T.D."/>
            <person name="Munk C."/>
            <person name="Palacios G.F."/>
            <person name="Redden C.L."/>
            <person name="Rosenzweig C.N."/>
            <person name="Scholz M.B."/>
            <person name="Teshima H."/>
            <person name="Xu Y."/>
        </authorList>
    </citation>
    <scope>NUCLEOTIDE SEQUENCE [LARGE SCALE GENOMIC DNA]</scope>
    <source>
        <strain evidence="3 5">8244</strain>
    </source>
</reference>
<dbReference type="InterPro" id="IPR036873">
    <property type="entry name" value="Rhodanese-like_dom_sf"/>
</dbReference>
<dbReference type="RefSeq" id="WP_036627656.1">
    <property type="nucleotide sequence ID" value="NZ_BGML01000010.1"/>
</dbReference>
<name>A0A090ZK24_PAEMA</name>
<feature type="domain" description="Rhodanese" evidence="2">
    <location>
        <begin position="14"/>
        <end position="130"/>
    </location>
</feature>
<reference evidence="4 6" key="2">
    <citation type="submission" date="2019-11" db="EMBL/GenBank/DDBJ databases">
        <title>Draft genome sequences of five Paenibacillus species of dairy origin.</title>
        <authorList>
            <person name="Olajide A.M."/>
            <person name="Chen S."/>
            <person name="Lapointe G."/>
        </authorList>
    </citation>
    <scope>NUCLEOTIDE SEQUENCE [LARGE SCALE GENOMIC DNA]</scope>
    <source>
        <strain evidence="4 6">3CT49</strain>
    </source>
</reference>
<dbReference type="Proteomes" id="UP000029278">
    <property type="component" value="Unassembled WGS sequence"/>
</dbReference>
<dbReference type="Gene3D" id="3.40.250.10">
    <property type="entry name" value="Rhodanese-like domain"/>
    <property type="match status" value="1"/>
</dbReference>
<evidence type="ECO:0000313" key="5">
    <source>
        <dbReference type="Proteomes" id="UP000029278"/>
    </source>
</evidence>
<dbReference type="InterPro" id="IPR027417">
    <property type="entry name" value="P-loop_NTPase"/>
</dbReference>
<dbReference type="AlphaFoldDB" id="A0A090ZK24"/>
<dbReference type="Gene3D" id="3.40.50.300">
    <property type="entry name" value="P-loop containing nucleotide triphosphate hydrolases"/>
    <property type="match status" value="1"/>
</dbReference>
<dbReference type="PANTHER" id="PTHR30401:SF0">
    <property type="entry name" value="TRNA 2-SELENOURIDINE SYNTHASE"/>
    <property type="match status" value="1"/>
</dbReference>
<keyword evidence="1" id="KW-0711">Selenium</keyword>
<dbReference type="Pfam" id="PF26341">
    <property type="entry name" value="AAA_SelU"/>
    <property type="match status" value="1"/>
</dbReference>
<dbReference type="InterPro" id="IPR001763">
    <property type="entry name" value="Rhodanese-like_dom"/>
</dbReference>
<proteinExistence type="predicted"/>
<dbReference type="NCBIfam" id="NF008750">
    <property type="entry name" value="PRK11784.1-2"/>
    <property type="match status" value="1"/>
</dbReference>
<dbReference type="EMBL" id="WNZZ01000003">
    <property type="protein sequence ID" value="MUG22089.1"/>
    <property type="molecule type" value="Genomic_DNA"/>
</dbReference>
<dbReference type="PROSITE" id="PS50206">
    <property type="entry name" value="RHODANESE_3"/>
    <property type="match status" value="1"/>
</dbReference>
<dbReference type="NCBIfam" id="TIGR03167">
    <property type="entry name" value="tRNA_sel_U_synt"/>
    <property type="match status" value="1"/>
</dbReference>
<evidence type="ECO:0000313" key="4">
    <source>
        <dbReference type="EMBL" id="MUG22089.1"/>
    </source>
</evidence>